<proteinExistence type="predicted"/>
<protein>
    <submittedName>
        <fullName evidence="1">Uncharacterized protein</fullName>
    </submittedName>
</protein>
<evidence type="ECO:0000313" key="1">
    <source>
        <dbReference type="EMBL" id="JAD37264.1"/>
    </source>
</evidence>
<reference evidence="1" key="1">
    <citation type="submission" date="2014-09" db="EMBL/GenBank/DDBJ databases">
        <authorList>
            <person name="Magalhaes I.L.F."/>
            <person name="Oliveira U."/>
            <person name="Santos F.R."/>
            <person name="Vidigal T.H.D.A."/>
            <person name="Brescovit A.D."/>
            <person name="Santos A.J."/>
        </authorList>
    </citation>
    <scope>NUCLEOTIDE SEQUENCE</scope>
    <source>
        <tissue evidence="1">Shoot tissue taken approximately 20 cm above the soil surface</tissue>
    </source>
</reference>
<dbReference type="AlphaFoldDB" id="A0A0A8ZCX4"/>
<reference evidence="1" key="2">
    <citation type="journal article" date="2015" name="Data Brief">
        <title>Shoot transcriptome of the giant reed, Arundo donax.</title>
        <authorList>
            <person name="Barrero R.A."/>
            <person name="Guerrero F.D."/>
            <person name="Moolhuijzen P."/>
            <person name="Goolsby J.A."/>
            <person name="Tidwell J."/>
            <person name="Bellgard S.E."/>
            <person name="Bellgard M.I."/>
        </authorList>
    </citation>
    <scope>NUCLEOTIDE SEQUENCE</scope>
    <source>
        <tissue evidence="1">Shoot tissue taken approximately 20 cm above the soil surface</tissue>
    </source>
</reference>
<dbReference type="EMBL" id="GBRH01260631">
    <property type="protein sequence ID" value="JAD37264.1"/>
    <property type="molecule type" value="Transcribed_RNA"/>
</dbReference>
<organism evidence="1">
    <name type="scientific">Arundo donax</name>
    <name type="common">Giant reed</name>
    <name type="synonym">Donax arundinaceus</name>
    <dbReference type="NCBI Taxonomy" id="35708"/>
    <lineage>
        <taxon>Eukaryota</taxon>
        <taxon>Viridiplantae</taxon>
        <taxon>Streptophyta</taxon>
        <taxon>Embryophyta</taxon>
        <taxon>Tracheophyta</taxon>
        <taxon>Spermatophyta</taxon>
        <taxon>Magnoliopsida</taxon>
        <taxon>Liliopsida</taxon>
        <taxon>Poales</taxon>
        <taxon>Poaceae</taxon>
        <taxon>PACMAD clade</taxon>
        <taxon>Arundinoideae</taxon>
        <taxon>Arundineae</taxon>
        <taxon>Arundo</taxon>
    </lineage>
</organism>
<sequence>MLRCYSLLVLDDRHELSMSSFSHQCSFCLS</sequence>
<accession>A0A0A8ZCX4</accession>
<name>A0A0A8ZCX4_ARUDO</name>